<organism evidence="4 5">
    <name type="scientific">Aspergillus sergii</name>
    <dbReference type="NCBI Taxonomy" id="1034303"/>
    <lineage>
        <taxon>Eukaryota</taxon>
        <taxon>Fungi</taxon>
        <taxon>Dikarya</taxon>
        <taxon>Ascomycota</taxon>
        <taxon>Pezizomycotina</taxon>
        <taxon>Eurotiomycetes</taxon>
        <taxon>Eurotiomycetidae</taxon>
        <taxon>Eurotiales</taxon>
        <taxon>Aspergillaceae</taxon>
        <taxon>Aspergillus</taxon>
        <taxon>Aspergillus subgen. Circumdati</taxon>
    </lineage>
</organism>
<name>A0A5N6XN72_9EURO</name>
<protein>
    <recommendedName>
        <fullName evidence="3">Apple domain-containing protein</fullName>
    </recommendedName>
</protein>
<feature type="domain" description="Apple" evidence="3">
    <location>
        <begin position="345"/>
        <end position="425"/>
    </location>
</feature>
<evidence type="ECO:0000313" key="5">
    <source>
        <dbReference type="Proteomes" id="UP000325945"/>
    </source>
</evidence>
<evidence type="ECO:0000259" key="3">
    <source>
        <dbReference type="PROSITE" id="PS50948"/>
    </source>
</evidence>
<dbReference type="Proteomes" id="UP000325945">
    <property type="component" value="Unassembled WGS sequence"/>
</dbReference>
<dbReference type="InterPro" id="IPR003609">
    <property type="entry name" value="Pan_app"/>
</dbReference>
<keyword evidence="1" id="KW-0175">Coiled coil</keyword>
<feature type="chain" id="PRO_5025009765" description="Apple domain-containing protein" evidence="2">
    <location>
        <begin position="19"/>
        <end position="429"/>
    </location>
</feature>
<keyword evidence="5" id="KW-1185">Reference proteome</keyword>
<gene>
    <name evidence="4" type="ORF">BDV39DRAFT_199401</name>
</gene>
<feature type="signal peptide" evidence="2">
    <location>
        <begin position="1"/>
        <end position="18"/>
    </location>
</feature>
<reference evidence="5" key="1">
    <citation type="submission" date="2019-04" db="EMBL/GenBank/DDBJ databases">
        <title>Friends and foes A comparative genomics studyof 23 Aspergillus species from section Flavi.</title>
        <authorList>
            <consortium name="DOE Joint Genome Institute"/>
            <person name="Kjaerbolling I."/>
            <person name="Vesth T."/>
            <person name="Frisvad J.C."/>
            <person name="Nybo J.L."/>
            <person name="Theobald S."/>
            <person name="Kildgaard S."/>
            <person name="Isbrandt T."/>
            <person name="Kuo A."/>
            <person name="Sato A."/>
            <person name="Lyhne E.K."/>
            <person name="Kogle M.E."/>
            <person name="Wiebenga A."/>
            <person name="Kun R.S."/>
            <person name="Lubbers R.J."/>
            <person name="Makela M.R."/>
            <person name="Barry K."/>
            <person name="Chovatia M."/>
            <person name="Clum A."/>
            <person name="Daum C."/>
            <person name="Haridas S."/>
            <person name="He G."/>
            <person name="LaButti K."/>
            <person name="Lipzen A."/>
            <person name="Mondo S."/>
            <person name="Riley R."/>
            <person name="Salamov A."/>
            <person name="Simmons B.A."/>
            <person name="Magnuson J.K."/>
            <person name="Henrissat B."/>
            <person name="Mortensen U.H."/>
            <person name="Larsen T.O."/>
            <person name="Devries R.P."/>
            <person name="Grigoriev I.V."/>
            <person name="Machida M."/>
            <person name="Baker S.E."/>
            <person name="Andersen M.R."/>
        </authorList>
    </citation>
    <scope>NUCLEOTIDE SEQUENCE [LARGE SCALE GENOMIC DNA]</scope>
    <source>
        <strain evidence="5">CBS 130017</strain>
    </source>
</reference>
<proteinExistence type="predicted"/>
<dbReference type="SUPFAM" id="SSF57414">
    <property type="entry name" value="Hairpin loop containing domain-like"/>
    <property type="match status" value="1"/>
</dbReference>
<dbReference type="PROSITE" id="PS50948">
    <property type="entry name" value="PAN"/>
    <property type="match status" value="1"/>
</dbReference>
<evidence type="ECO:0000256" key="1">
    <source>
        <dbReference type="SAM" id="Coils"/>
    </source>
</evidence>
<keyword evidence="2" id="KW-0732">Signal</keyword>
<evidence type="ECO:0000256" key="2">
    <source>
        <dbReference type="SAM" id="SignalP"/>
    </source>
</evidence>
<evidence type="ECO:0000313" key="4">
    <source>
        <dbReference type="EMBL" id="KAE8333050.1"/>
    </source>
</evidence>
<dbReference type="EMBL" id="ML741763">
    <property type="protein sequence ID" value="KAE8333050.1"/>
    <property type="molecule type" value="Genomic_DNA"/>
</dbReference>
<sequence>MFGTLLLLLLPLITSVLSKTSDAEYNKICPRGDDLVTLPSGNKIRYLCDDCLIDPAAEPRSAKTIEECADLCSTEDCKATIWDRGLCFSSKLTYIGPSPGSSPDCIWMTSQTCLDSEDDCAKCVNDKEECEKQKRQCETDLASCKPGDDECEKKARKCKDDLTTCEDEKYDLEKEKRKCETALANCKPGDDECEKKARKCQNDLTTCEDDKYKAEKKERKCQGDLTTCEDEKNNLEKEKRKCETDLANCTPGDEECEKKARKCQNDLTTCEDDKDKAEKKERKCQKDLLTCEDEKNECEKKERKCQSDLQDSQKKADELDQCADDLEKCKKSGSSWGMTEGEIKCKSGSLTTASLNGNKWYTLCGFIINDVKKGVRGLTLKQCVERCSEDDKCRAITYDDHKSECYLAYKFKTGDMRYSAYYHTVLRLT</sequence>
<accession>A0A5N6XN72</accession>
<dbReference type="Gene3D" id="1.10.287.2610">
    <property type="match status" value="1"/>
</dbReference>
<dbReference type="AlphaFoldDB" id="A0A5N6XN72"/>
<feature type="coiled-coil region" evidence="1">
    <location>
        <begin position="218"/>
        <end position="311"/>
    </location>
</feature>
<dbReference type="Pfam" id="PF00024">
    <property type="entry name" value="PAN_1"/>
    <property type="match status" value="1"/>
</dbReference>